<dbReference type="Pfam" id="PF16220">
    <property type="entry name" value="DUF4880"/>
    <property type="match status" value="1"/>
</dbReference>
<dbReference type="PANTHER" id="PTHR30273">
    <property type="entry name" value="PERIPLASMIC SIGNAL SENSOR AND SIGMA FACTOR ACTIVATOR FECR-RELATED"/>
    <property type="match status" value="1"/>
</dbReference>
<feature type="domain" description="FecR N-terminal" evidence="2">
    <location>
        <begin position="9"/>
        <end position="47"/>
    </location>
</feature>
<dbReference type="InterPro" id="IPR006860">
    <property type="entry name" value="FecR"/>
</dbReference>
<dbReference type="InterPro" id="IPR012373">
    <property type="entry name" value="Ferrdict_sens_TM"/>
</dbReference>
<evidence type="ECO:0000259" key="2">
    <source>
        <dbReference type="Pfam" id="PF16220"/>
    </source>
</evidence>
<reference evidence="3" key="1">
    <citation type="submission" date="2022-09" db="EMBL/GenBank/DDBJ databases">
        <title>Novosphingobium sp. Nov., a polycyclic aromatic hydrocarbon-degrading bacterium isolated form mangrove sediments in HongKong.</title>
        <authorList>
            <person name="Hu Z."/>
        </authorList>
    </citation>
    <scope>NUCLEOTIDE SEQUENCE</scope>
    <source>
        <strain evidence="3">HK4-1</strain>
    </source>
</reference>
<comment type="caution">
    <text evidence="3">The sequence shown here is derived from an EMBL/GenBank/DDBJ whole genome shotgun (WGS) entry which is preliminary data.</text>
</comment>
<sequence length="315" mass="33576">MASSEAIHEQALDWAVRTGDPAFTDWAGFTAWLEADPAHAQAYDAISASVAEGAELLRVAGPANDISASHEPVSQAPVSSRRRWLGGVLAASVALVVGVGLWQRERADLYEIATAPGEIRTLTMRDGTSIALSGQTTIELDHNDPRRARLKHGEALFTVRYDADAPFRVAVGEDRLVDIGTVFDVRLDRQGMSVAVSEGAVQFNPDAQNVRIDPGQRLSHDIATDRYVLSAVAVGQVGEWRQGRLTFEQASLERVASDLTRVTGIPFSAGAPGGKPASISGSVLIAPIRKDPQAIGDLLGLEVIRTADGWSLAPL</sequence>
<protein>
    <submittedName>
        <fullName evidence="3">FecR domain-containing protein</fullName>
    </submittedName>
</protein>
<evidence type="ECO:0000313" key="4">
    <source>
        <dbReference type="Proteomes" id="UP001165583"/>
    </source>
</evidence>
<evidence type="ECO:0000313" key="3">
    <source>
        <dbReference type="EMBL" id="MCT2398456.1"/>
    </source>
</evidence>
<keyword evidence="4" id="KW-1185">Reference proteome</keyword>
<organism evidence="3 4">
    <name type="scientific">Novosphingobium mangrovi</name>
    <name type="common">ex Huang et al. 2023</name>
    <dbReference type="NCBI Taxonomy" id="2976432"/>
    <lineage>
        <taxon>Bacteria</taxon>
        <taxon>Pseudomonadati</taxon>
        <taxon>Pseudomonadota</taxon>
        <taxon>Alphaproteobacteria</taxon>
        <taxon>Sphingomonadales</taxon>
        <taxon>Sphingomonadaceae</taxon>
        <taxon>Novosphingobium</taxon>
    </lineage>
</organism>
<dbReference type="Pfam" id="PF04773">
    <property type="entry name" value="FecR"/>
    <property type="match status" value="1"/>
</dbReference>
<dbReference type="RefSeq" id="WP_260043600.1">
    <property type="nucleotide sequence ID" value="NZ_JANZXA010000001.1"/>
</dbReference>
<accession>A0ABT2I0X7</accession>
<dbReference type="InterPro" id="IPR032623">
    <property type="entry name" value="FecR_N"/>
</dbReference>
<gene>
    <name evidence="3" type="ORF">NZK81_02735</name>
</gene>
<dbReference type="PIRSF" id="PIRSF018266">
    <property type="entry name" value="FecR"/>
    <property type="match status" value="1"/>
</dbReference>
<dbReference type="Proteomes" id="UP001165583">
    <property type="component" value="Unassembled WGS sequence"/>
</dbReference>
<dbReference type="Gene3D" id="2.60.120.1440">
    <property type="match status" value="1"/>
</dbReference>
<name>A0ABT2I0X7_9SPHN</name>
<feature type="domain" description="FecR protein" evidence="1">
    <location>
        <begin position="111"/>
        <end position="202"/>
    </location>
</feature>
<dbReference type="EMBL" id="JANZXA010000001">
    <property type="protein sequence ID" value="MCT2398456.1"/>
    <property type="molecule type" value="Genomic_DNA"/>
</dbReference>
<proteinExistence type="predicted"/>
<dbReference type="PANTHER" id="PTHR30273:SF2">
    <property type="entry name" value="PROTEIN FECR"/>
    <property type="match status" value="1"/>
</dbReference>
<evidence type="ECO:0000259" key="1">
    <source>
        <dbReference type="Pfam" id="PF04773"/>
    </source>
</evidence>